<comment type="caution">
    <text evidence="3">The sequence shown here is derived from an EMBL/GenBank/DDBJ whole genome shotgun (WGS) entry which is preliminary data.</text>
</comment>
<dbReference type="Pfam" id="PF17667">
    <property type="entry name" value="Pkinase_fungal"/>
    <property type="match status" value="1"/>
</dbReference>
<evidence type="ECO:0000256" key="1">
    <source>
        <dbReference type="SAM" id="MobiDB-lite"/>
    </source>
</evidence>
<dbReference type="PANTHER" id="PTHR38248">
    <property type="entry name" value="FUNK1 6"/>
    <property type="match status" value="1"/>
</dbReference>
<dbReference type="InterPro" id="IPR011009">
    <property type="entry name" value="Kinase-like_dom_sf"/>
</dbReference>
<name>A0A9P5YT24_9AGAR</name>
<dbReference type="GO" id="GO:0004672">
    <property type="term" value="F:protein kinase activity"/>
    <property type="evidence" value="ECO:0007669"/>
    <property type="project" value="InterPro"/>
</dbReference>
<protein>
    <recommendedName>
        <fullName evidence="2">Protein kinase domain-containing protein</fullName>
    </recommendedName>
</protein>
<dbReference type="SUPFAM" id="SSF56112">
    <property type="entry name" value="Protein kinase-like (PK-like)"/>
    <property type="match status" value="1"/>
</dbReference>
<dbReference type="AlphaFoldDB" id="A0A9P5YT24"/>
<dbReference type="PANTHER" id="PTHR38248:SF2">
    <property type="entry name" value="FUNK1 11"/>
    <property type="match status" value="1"/>
</dbReference>
<dbReference type="EMBL" id="MU155371">
    <property type="protein sequence ID" value="KAF9474598.1"/>
    <property type="molecule type" value="Genomic_DNA"/>
</dbReference>
<dbReference type="InterPro" id="IPR008266">
    <property type="entry name" value="Tyr_kinase_AS"/>
</dbReference>
<keyword evidence="4" id="KW-1185">Reference proteome</keyword>
<dbReference type="Proteomes" id="UP000807469">
    <property type="component" value="Unassembled WGS sequence"/>
</dbReference>
<proteinExistence type="predicted"/>
<dbReference type="Gene3D" id="1.10.510.10">
    <property type="entry name" value="Transferase(Phosphotransferase) domain 1"/>
    <property type="match status" value="1"/>
</dbReference>
<feature type="region of interest" description="Disordered" evidence="1">
    <location>
        <begin position="1"/>
        <end position="50"/>
    </location>
</feature>
<dbReference type="OrthoDB" id="5569250at2759"/>
<feature type="domain" description="Protein kinase" evidence="2">
    <location>
        <begin position="176"/>
        <end position="484"/>
    </location>
</feature>
<dbReference type="InterPro" id="IPR000719">
    <property type="entry name" value="Prot_kinase_dom"/>
</dbReference>
<gene>
    <name evidence="3" type="ORF">BDN70DRAFT_884630</name>
</gene>
<reference evidence="3" key="1">
    <citation type="submission" date="2020-11" db="EMBL/GenBank/DDBJ databases">
        <authorList>
            <consortium name="DOE Joint Genome Institute"/>
            <person name="Ahrendt S."/>
            <person name="Riley R."/>
            <person name="Andreopoulos W."/>
            <person name="Labutti K."/>
            <person name="Pangilinan J."/>
            <person name="Ruiz-Duenas F.J."/>
            <person name="Barrasa J.M."/>
            <person name="Sanchez-Garcia M."/>
            <person name="Camarero S."/>
            <person name="Miyauchi S."/>
            <person name="Serrano A."/>
            <person name="Linde D."/>
            <person name="Babiker R."/>
            <person name="Drula E."/>
            <person name="Ayuso-Fernandez I."/>
            <person name="Pacheco R."/>
            <person name="Padilla G."/>
            <person name="Ferreira P."/>
            <person name="Barriuso J."/>
            <person name="Kellner H."/>
            <person name="Castanera R."/>
            <person name="Alfaro M."/>
            <person name="Ramirez L."/>
            <person name="Pisabarro A.G."/>
            <person name="Kuo A."/>
            <person name="Tritt A."/>
            <person name="Lipzen A."/>
            <person name="He G."/>
            <person name="Yan M."/>
            <person name="Ng V."/>
            <person name="Cullen D."/>
            <person name="Martin F."/>
            <person name="Rosso M.-N."/>
            <person name="Henrissat B."/>
            <person name="Hibbett D."/>
            <person name="Martinez A.T."/>
            <person name="Grigoriev I.V."/>
        </authorList>
    </citation>
    <scope>NUCLEOTIDE SEQUENCE</scope>
    <source>
        <strain evidence="3">CIRM-BRFM 674</strain>
    </source>
</reference>
<sequence>MASVTTNASQSDESVFTSQLSTSTAGQKRQGGDDIGGASASKKRKVDKPKKEVPEVSIAVQCASYALEMMSYGGFRTHAVGVVVFSDYLRLLYYDRSVTVKSSSIDFSMKGDPTKLVAMLYCMQRATPRQWSLVRAITPGSESYTGKESIEYRDLVRGMLLTLNNGVVLKLGDLIFLQHALIGRGTCVATAEPIEAGADWKDKKIVVKFSFTPKTRTPEGVVLANIVKKVEERQEDKWMLDHLPEVLHYESLAPTASDVQTLLSAYFTAKSSDVYEDRVLQVMVMTEQLPITELTTPETLISAIRDVFKCYRWLYETAGIMHRDISVNNVMFRKNGDQIHGVLSDYDLVLELQNRGLGPSSKNRTGTRPYMALDLLNIPPMAHQYRHNLESLYYVLVVLATRYKDGPLNAWCKAEAHDDSRALYMEKKLFILDQELPPLSDPFQRLENIIELLGSMFQAGYLAQGAGRRAARKAIDKGLPTPLFDESTLGGHVDFDKFKDILSHSIASS</sequence>
<evidence type="ECO:0000313" key="4">
    <source>
        <dbReference type="Proteomes" id="UP000807469"/>
    </source>
</evidence>
<dbReference type="GO" id="GO:0005524">
    <property type="term" value="F:ATP binding"/>
    <property type="evidence" value="ECO:0007669"/>
    <property type="project" value="InterPro"/>
</dbReference>
<evidence type="ECO:0000259" key="2">
    <source>
        <dbReference type="PROSITE" id="PS50011"/>
    </source>
</evidence>
<dbReference type="InterPro" id="IPR040976">
    <property type="entry name" value="Pkinase_fungal"/>
</dbReference>
<evidence type="ECO:0000313" key="3">
    <source>
        <dbReference type="EMBL" id="KAF9474598.1"/>
    </source>
</evidence>
<dbReference type="PROSITE" id="PS50011">
    <property type="entry name" value="PROTEIN_KINASE_DOM"/>
    <property type="match status" value="1"/>
</dbReference>
<dbReference type="PROSITE" id="PS00109">
    <property type="entry name" value="PROTEIN_KINASE_TYR"/>
    <property type="match status" value="1"/>
</dbReference>
<organism evidence="3 4">
    <name type="scientific">Pholiota conissans</name>
    <dbReference type="NCBI Taxonomy" id="109636"/>
    <lineage>
        <taxon>Eukaryota</taxon>
        <taxon>Fungi</taxon>
        <taxon>Dikarya</taxon>
        <taxon>Basidiomycota</taxon>
        <taxon>Agaricomycotina</taxon>
        <taxon>Agaricomycetes</taxon>
        <taxon>Agaricomycetidae</taxon>
        <taxon>Agaricales</taxon>
        <taxon>Agaricineae</taxon>
        <taxon>Strophariaceae</taxon>
        <taxon>Pholiota</taxon>
    </lineage>
</organism>
<accession>A0A9P5YT24</accession>
<feature type="compositionally biased region" description="Polar residues" evidence="1">
    <location>
        <begin position="1"/>
        <end position="27"/>
    </location>
</feature>